<evidence type="ECO:0000313" key="3">
    <source>
        <dbReference type="EMBL" id="CAG7622883.1"/>
    </source>
</evidence>
<dbReference type="PANTHER" id="PTHR43818">
    <property type="entry name" value="BCDNA.GH03377"/>
    <property type="match status" value="1"/>
</dbReference>
<protein>
    <submittedName>
        <fullName evidence="3">Inositol 2-dehydrogenase/D-chiro-inositol 3-dehydrogenase</fullName>
        <ecNumber evidence="3">1.1.1.369</ecNumber>
    </submittedName>
</protein>
<evidence type="ECO:0000259" key="2">
    <source>
        <dbReference type="Pfam" id="PF01408"/>
    </source>
</evidence>
<gene>
    <name evidence="3" type="primary">iolG_21</name>
    <name evidence="3" type="ORF">PAESOLCIP111_02454</name>
</gene>
<feature type="domain" description="Gfo/Idh/MocA-like oxidoreductase N-terminal" evidence="2">
    <location>
        <begin position="3"/>
        <end position="120"/>
    </location>
</feature>
<dbReference type="AlphaFoldDB" id="A0A916K498"/>
<dbReference type="GO" id="GO:0016491">
    <property type="term" value="F:oxidoreductase activity"/>
    <property type="evidence" value="ECO:0007669"/>
    <property type="project" value="UniProtKB-KW"/>
</dbReference>
<dbReference type="InterPro" id="IPR000683">
    <property type="entry name" value="Gfo/Idh/MocA-like_OxRdtase_N"/>
</dbReference>
<reference evidence="3" key="1">
    <citation type="submission" date="2021-06" db="EMBL/GenBank/DDBJ databases">
        <authorList>
            <person name="Criscuolo A."/>
        </authorList>
    </citation>
    <scope>NUCLEOTIDE SEQUENCE</scope>
    <source>
        <strain evidence="3">CIP111600</strain>
    </source>
</reference>
<proteinExistence type="predicted"/>
<dbReference type="InterPro" id="IPR050463">
    <property type="entry name" value="Gfo/Idh/MocA_oxidrdct_glycsds"/>
</dbReference>
<dbReference type="RefSeq" id="WP_218092241.1">
    <property type="nucleotide sequence ID" value="NZ_CAJVAS010000009.1"/>
</dbReference>
<evidence type="ECO:0000256" key="1">
    <source>
        <dbReference type="ARBA" id="ARBA00023002"/>
    </source>
</evidence>
<dbReference type="GO" id="GO:0000166">
    <property type="term" value="F:nucleotide binding"/>
    <property type="evidence" value="ECO:0007669"/>
    <property type="project" value="InterPro"/>
</dbReference>
<accession>A0A916K498</accession>
<keyword evidence="1 3" id="KW-0560">Oxidoreductase</keyword>
<dbReference type="EC" id="1.1.1.369" evidence="3"/>
<name>A0A916K498_9BACL</name>
<comment type="caution">
    <text evidence="3">The sequence shown here is derived from an EMBL/GenBank/DDBJ whole genome shotgun (WGS) entry which is preliminary data.</text>
</comment>
<dbReference type="EMBL" id="CAJVAS010000009">
    <property type="protein sequence ID" value="CAG7622883.1"/>
    <property type="molecule type" value="Genomic_DNA"/>
</dbReference>
<keyword evidence="4" id="KW-1185">Reference proteome</keyword>
<dbReference type="Proteomes" id="UP000693672">
    <property type="component" value="Unassembled WGS sequence"/>
</dbReference>
<sequence length="412" mass="46027">MGFKLGVVGAGQFSKCFIPLFQAHPYVEEVTLAELQTDRREQFAKAFRLKRTYASLDELLTSDVDAVALFTQRHLHGPQAIQALRAGKHVYCAVPMAQSLEEIGQIIDEVRRSGLIYMTGETSYYYPSTVYCRDQFQSGAFGGFVYGEAQYLHDMSHGFYDAFKYSGGPDWKQVAGIPPMHYPTHSVSMVISVTGAKATKVACLGYKDGHEDEVFRKGANLWDNEFSNQSALVRTSDGGMMRLNEFRRVGWGGRNSVYMSMFGTQGSYEEHAGGSVWTSLKWGTVEELTPQLQCQNIRVRLDEQGIHQTLAHDFNASLAKAHHHYRLPASYNGMPNGHLGSHQFLADDFVKAVHTNKLPPNHAWRAADYMAPGLIAHESSLRDGEMLDVPDFGEPPADWSLLDPDAFVAERE</sequence>
<dbReference type="Pfam" id="PF01408">
    <property type="entry name" value="GFO_IDH_MocA"/>
    <property type="match status" value="1"/>
</dbReference>
<evidence type="ECO:0000313" key="4">
    <source>
        <dbReference type="Proteomes" id="UP000693672"/>
    </source>
</evidence>
<dbReference type="PANTHER" id="PTHR43818:SF11">
    <property type="entry name" value="BCDNA.GH03377"/>
    <property type="match status" value="1"/>
</dbReference>
<organism evidence="3 4">
    <name type="scientific">Paenibacillus solanacearum</name>
    <dbReference type="NCBI Taxonomy" id="2048548"/>
    <lineage>
        <taxon>Bacteria</taxon>
        <taxon>Bacillati</taxon>
        <taxon>Bacillota</taxon>
        <taxon>Bacilli</taxon>
        <taxon>Bacillales</taxon>
        <taxon>Paenibacillaceae</taxon>
        <taxon>Paenibacillus</taxon>
    </lineage>
</organism>